<dbReference type="Pfam" id="PF01867">
    <property type="entry name" value="Cas_Cas1"/>
    <property type="match status" value="1"/>
</dbReference>
<organism evidence="7 8">
    <name type="scientific">Candidatus Magnetobacterium casense</name>
    <dbReference type="NCBI Taxonomy" id="1455061"/>
    <lineage>
        <taxon>Bacteria</taxon>
        <taxon>Pseudomonadati</taxon>
        <taxon>Nitrospirota</taxon>
        <taxon>Thermodesulfovibrionia</taxon>
        <taxon>Thermodesulfovibrionales</taxon>
        <taxon>Candidatus Magnetobacteriaceae</taxon>
        <taxon>Candidatus Magnetobacterium</taxon>
    </lineage>
</organism>
<keyword evidence="3 7" id="KW-0255">Endonuclease</keyword>
<dbReference type="Gene3D" id="3.100.10.20">
    <property type="entry name" value="CRISPR-associated endonuclease Cas1, N-terminal domain"/>
    <property type="match status" value="1"/>
</dbReference>
<evidence type="ECO:0000313" key="8">
    <source>
        <dbReference type="Proteomes" id="UP001196980"/>
    </source>
</evidence>
<evidence type="ECO:0000256" key="3">
    <source>
        <dbReference type="ARBA" id="ARBA00022759"/>
    </source>
</evidence>
<gene>
    <name evidence="7" type="ORF">HWQ67_10395</name>
</gene>
<reference evidence="7 8" key="1">
    <citation type="journal article" date="2020" name="J Geophys Res Biogeosci">
        <title>Magnetotaxis as an Adaptation to Enable Bacterial Shuttling of Microbial Sulfur and Sulfur Cycling Across Aquatic Oxic#Anoxic Interfaces.</title>
        <authorList>
            <person name="Li J."/>
            <person name="Liu P."/>
            <person name="Wang J."/>
            <person name="Roberts A.P."/>
            <person name="Pan Y."/>
        </authorList>
    </citation>
    <scope>NUCLEOTIDE SEQUENCE [LARGE SCALE GENOMIC DNA]</scope>
    <source>
        <strain evidence="7 8">MYR-1_YQ</strain>
    </source>
</reference>
<sequence length="273" mass="31067">MDRTLYLNEAKGIEIVRDGPSLLVKESGKANRRIPVRLIGRVFISGNVKLESGVFSLLAENQIPVMLMSVSGDNGSVCLPYNDRLPLYYDKQRIFIETEDNVSRFKAFCVSWRKRFQIEALTIMAKTQAQSFLEEGIKESEYCQAMAGYFTAYERQIKTVRRIVSNLSRGLIVEMLVKARLDPHMGVVHRRQNFGFALDISYILSPETDLQCVIFLQSCKGNNIDINSIHGGCGLRDVMRDIAGRYEGRRKRLGEKIELIIDDLFSLMRELGA</sequence>
<dbReference type="Proteomes" id="UP001196980">
    <property type="component" value="Unassembled WGS sequence"/>
</dbReference>
<keyword evidence="8" id="KW-1185">Reference proteome</keyword>
<evidence type="ECO:0000256" key="1">
    <source>
        <dbReference type="ARBA" id="ARBA00022722"/>
    </source>
</evidence>
<evidence type="ECO:0000256" key="5">
    <source>
        <dbReference type="ARBA" id="ARBA00022842"/>
    </source>
</evidence>
<accession>A0ABS6S090</accession>
<protein>
    <submittedName>
        <fullName evidence="7">CRISPR-associated endonuclease Cas1</fullName>
    </submittedName>
</protein>
<dbReference type="InterPro" id="IPR002729">
    <property type="entry name" value="CRISPR-assoc_Cas1"/>
</dbReference>
<dbReference type="InterPro" id="IPR042211">
    <property type="entry name" value="CRISPR-assoc_Cas1_N"/>
</dbReference>
<dbReference type="RefSeq" id="WP_218252624.1">
    <property type="nucleotide sequence ID" value="NZ_JABXWD010000179.1"/>
</dbReference>
<proteinExistence type="predicted"/>
<keyword evidence="5" id="KW-0460">Magnesium</keyword>
<keyword evidence="6" id="KW-0051">Antiviral defense</keyword>
<evidence type="ECO:0000256" key="2">
    <source>
        <dbReference type="ARBA" id="ARBA00022723"/>
    </source>
</evidence>
<dbReference type="EMBL" id="JABXWD010000179">
    <property type="protein sequence ID" value="MBV6341995.1"/>
    <property type="molecule type" value="Genomic_DNA"/>
</dbReference>
<keyword evidence="4" id="KW-0378">Hydrolase</keyword>
<evidence type="ECO:0000256" key="6">
    <source>
        <dbReference type="ARBA" id="ARBA00023118"/>
    </source>
</evidence>
<evidence type="ECO:0000313" key="7">
    <source>
        <dbReference type="EMBL" id="MBV6341995.1"/>
    </source>
</evidence>
<evidence type="ECO:0000256" key="4">
    <source>
        <dbReference type="ARBA" id="ARBA00022801"/>
    </source>
</evidence>
<keyword evidence="1" id="KW-0540">Nuclease</keyword>
<name>A0ABS6S090_9BACT</name>
<keyword evidence="2" id="KW-0479">Metal-binding</keyword>
<comment type="caution">
    <text evidence="7">The sequence shown here is derived from an EMBL/GenBank/DDBJ whole genome shotgun (WGS) entry which is preliminary data.</text>
</comment>
<dbReference type="GO" id="GO:0004519">
    <property type="term" value="F:endonuclease activity"/>
    <property type="evidence" value="ECO:0007669"/>
    <property type="project" value="UniProtKB-KW"/>
</dbReference>